<keyword evidence="2" id="KW-0732">Signal</keyword>
<organism evidence="3 4">
    <name type="scientific">Octopus vulgaris</name>
    <name type="common">Common octopus</name>
    <dbReference type="NCBI Taxonomy" id="6645"/>
    <lineage>
        <taxon>Eukaryota</taxon>
        <taxon>Metazoa</taxon>
        <taxon>Spiralia</taxon>
        <taxon>Lophotrochozoa</taxon>
        <taxon>Mollusca</taxon>
        <taxon>Cephalopoda</taxon>
        <taxon>Coleoidea</taxon>
        <taxon>Octopodiformes</taxon>
        <taxon>Octopoda</taxon>
        <taxon>Incirrata</taxon>
        <taxon>Octopodidae</taxon>
        <taxon>Octopus</taxon>
    </lineage>
</organism>
<protein>
    <submittedName>
        <fullName evidence="3">Uncharacterized protein</fullName>
    </submittedName>
</protein>
<reference evidence="3" key="1">
    <citation type="submission" date="2023-08" db="EMBL/GenBank/DDBJ databases">
        <authorList>
            <person name="Alioto T."/>
            <person name="Alioto T."/>
            <person name="Gomez Garrido J."/>
        </authorList>
    </citation>
    <scope>NUCLEOTIDE SEQUENCE</scope>
</reference>
<feature type="region of interest" description="Disordered" evidence="1">
    <location>
        <begin position="23"/>
        <end position="88"/>
    </location>
</feature>
<feature type="chain" id="PRO_5041450869" evidence="2">
    <location>
        <begin position="23"/>
        <end position="114"/>
    </location>
</feature>
<evidence type="ECO:0000256" key="1">
    <source>
        <dbReference type="SAM" id="MobiDB-lite"/>
    </source>
</evidence>
<proteinExistence type="predicted"/>
<feature type="signal peptide" evidence="2">
    <location>
        <begin position="1"/>
        <end position="22"/>
    </location>
</feature>
<sequence length="114" mass="12841">MRAIYILLALCFILSVQHLASGQQSEASDDNEVENEMENEVEEEVEKEVAESPDAKKAPAKEAEENTAIKKESSEPDKDEKKVKKTNADYARDQAEFSSIVKFAFLCSRIIDKE</sequence>
<dbReference type="EMBL" id="OX597829">
    <property type="protein sequence ID" value="CAI9734433.1"/>
    <property type="molecule type" value="Genomic_DNA"/>
</dbReference>
<gene>
    <name evidence="3" type="ORF">OCTVUL_1B007635</name>
</gene>
<evidence type="ECO:0000256" key="2">
    <source>
        <dbReference type="SAM" id="SignalP"/>
    </source>
</evidence>
<keyword evidence="4" id="KW-1185">Reference proteome</keyword>
<dbReference type="Proteomes" id="UP001162480">
    <property type="component" value="Chromosome 16"/>
</dbReference>
<evidence type="ECO:0000313" key="3">
    <source>
        <dbReference type="EMBL" id="CAI9734433.1"/>
    </source>
</evidence>
<accession>A0AA36BHF0</accession>
<dbReference type="AlphaFoldDB" id="A0AA36BHF0"/>
<evidence type="ECO:0000313" key="4">
    <source>
        <dbReference type="Proteomes" id="UP001162480"/>
    </source>
</evidence>
<name>A0AA36BHF0_OCTVU</name>
<feature type="compositionally biased region" description="Basic and acidic residues" evidence="1">
    <location>
        <begin position="47"/>
        <end position="88"/>
    </location>
</feature>
<feature type="compositionally biased region" description="Acidic residues" evidence="1">
    <location>
        <begin position="27"/>
        <end position="46"/>
    </location>
</feature>